<dbReference type="GeneID" id="26638177"/>
<dbReference type="EMBL" id="KF835987">
    <property type="protein sequence ID" value="AHY25246.1"/>
    <property type="molecule type" value="Genomic_DNA"/>
</dbReference>
<keyword evidence="2" id="KW-1185">Reference proteome</keyword>
<name>A0A0A0Q0T0_9CAUD</name>
<dbReference type="Proteomes" id="UP000030739">
    <property type="component" value="Segment"/>
</dbReference>
<dbReference type="RefSeq" id="YP_009211705.1">
    <property type="nucleotide sequence ID" value="NC_028940.1"/>
</dbReference>
<organism evidence="1 2">
    <name type="scientific">Pectobacterium bacteriophage PM2</name>
    <dbReference type="NCBI Taxonomy" id="1429794"/>
    <lineage>
        <taxon>Viruses</taxon>
        <taxon>Duplodnaviria</taxon>
        <taxon>Heunggongvirae</taxon>
        <taxon>Uroviricota</taxon>
        <taxon>Caudoviricetes</taxon>
        <taxon>Pantevenvirales</taxon>
        <taxon>Straboviridae</taxon>
        <taxon>Tevenvirinae</taxon>
        <taxon>Mosugukvirus</taxon>
        <taxon>Mosugukvirus pm2</taxon>
    </lineage>
</organism>
<evidence type="ECO:0000313" key="2">
    <source>
        <dbReference type="Proteomes" id="UP000030739"/>
    </source>
</evidence>
<sequence length="47" mass="5433">MFFDAASDTYIHVWGVETATPVVKMNIKDTKRQKKLTGKKQRHSLNL</sequence>
<reference evidence="1 2" key="1">
    <citation type="journal article" date="2015" name="Plant Pathol. J.">
        <title>Isolation and Genomic Characterization of the T4-Like Bacteriophage PM2 Infecting Pectobacterium carotovorum subsp. carotovorum.</title>
        <authorList>
            <person name="Lim J.A."/>
            <person name="Lee D.H."/>
            <person name="Heu S."/>
        </authorList>
    </citation>
    <scope>NUCLEOTIDE SEQUENCE [LARGE SCALE GENOMIC DNA]</scope>
</reference>
<protein>
    <submittedName>
        <fullName evidence="1">Uncharacterized protein</fullName>
    </submittedName>
</protein>
<evidence type="ECO:0000313" key="1">
    <source>
        <dbReference type="EMBL" id="AHY25246.1"/>
    </source>
</evidence>
<dbReference type="KEGG" id="vg:26638177"/>
<gene>
    <name evidence="1" type="ORF">PM2_284</name>
</gene>
<accession>A0A0A0Q0T0</accession>
<proteinExistence type="predicted"/>